<reference evidence="5" key="1">
    <citation type="journal article" date="2020" name="mSystems">
        <title>Genome- and Community-Level Interaction Insights into Carbon Utilization and Element Cycling Functions of Hydrothermarchaeota in Hydrothermal Sediment.</title>
        <authorList>
            <person name="Zhou Z."/>
            <person name="Liu Y."/>
            <person name="Xu W."/>
            <person name="Pan J."/>
            <person name="Luo Z.H."/>
            <person name="Li M."/>
        </authorList>
    </citation>
    <scope>NUCLEOTIDE SEQUENCE [LARGE SCALE GENOMIC DNA]</scope>
    <source>
        <strain evidence="5">SpSt-116</strain>
    </source>
</reference>
<dbReference type="InterPro" id="IPR002110">
    <property type="entry name" value="Ankyrin_rpt"/>
</dbReference>
<dbReference type="PANTHER" id="PTHR24171">
    <property type="entry name" value="ANKYRIN REPEAT DOMAIN-CONTAINING PROTEIN 39-RELATED"/>
    <property type="match status" value="1"/>
</dbReference>
<dbReference type="AlphaFoldDB" id="A0A7C1CFU6"/>
<name>A0A7C1CFU6_9CREN</name>
<accession>A0A7C1CFU6</accession>
<gene>
    <name evidence="5" type="ORF">ENN26_04165</name>
</gene>
<organism evidence="5">
    <name type="scientific">Thermofilum adornatum</name>
    <dbReference type="NCBI Taxonomy" id="1365176"/>
    <lineage>
        <taxon>Archaea</taxon>
        <taxon>Thermoproteota</taxon>
        <taxon>Thermoprotei</taxon>
        <taxon>Thermofilales</taxon>
        <taxon>Thermofilaceae</taxon>
        <taxon>Thermofilum</taxon>
    </lineage>
</organism>
<protein>
    <recommendedName>
        <fullName evidence="4">DUF7577 domain-containing protein</fullName>
    </recommendedName>
</protein>
<feature type="domain" description="DUF7577" evidence="4">
    <location>
        <begin position="310"/>
        <end position="331"/>
    </location>
</feature>
<dbReference type="Pfam" id="PF12796">
    <property type="entry name" value="Ank_2"/>
    <property type="match status" value="1"/>
</dbReference>
<dbReference type="PRINTS" id="PR01415">
    <property type="entry name" value="ANKYRIN"/>
</dbReference>
<dbReference type="SUPFAM" id="SSF48403">
    <property type="entry name" value="Ankyrin repeat"/>
    <property type="match status" value="1"/>
</dbReference>
<evidence type="ECO:0000256" key="1">
    <source>
        <dbReference type="ARBA" id="ARBA00022737"/>
    </source>
</evidence>
<evidence type="ECO:0000256" key="3">
    <source>
        <dbReference type="PROSITE-ProRule" id="PRU00023"/>
    </source>
</evidence>
<evidence type="ECO:0000256" key="2">
    <source>
        <dbReference type="ARBA" id="ARBA00023043"/>
    </source>
</evidence>
<dbReference type="InterPro" id="IPR036770">
    <property type="entry name" value="Ankyrin_rpt-contain_sf"/>
</dbReference>
<dbReference type="PROSITE" id="PS50297">
    <property type="entry name" value="ANK_REP_REGION"/>
    <property type="match status" value="4"/>
</dbReference>
<dbReference type="Gene3D" id="1.25.40.20">
    <property type="entry name" value="Ankyrin repeat-containing domain"/>
    <property type="match status" value="2"/>
</dbReference>
<dbReference type="InterPro" id="IPR055999">
    <property type="entry name" value="DUF7577"/>
</dbReference>
<dbReference type="PROSITE" id="PS50088">
    <property type="entry name" value="ANK_REPEAT"/>
    <property type="match status" value="5"/>
</dbReference>
<evidence type="ECO:0000313" key="5">
    <source>
        <dbReference type="EMBL" id="HDP14958.1"/>
    </source>
</evidence>
<dbReference type="PANTHER" id="PTHR24171:SF10">
    <property type="entry name" value="ANKYRIN REPEAT DOMAIN-CONTAINING PROTEIN 29-LIKE"/>
    <property type="match status" value="1"/>
</dbReference>
<keyword evidence="1" id="KW-0677">Repeat</keyword>
<proteinExistence type="predicted"/>
<comment type="caution">
    <text evidence="5">The sequence shown here is derived from an EMBL/GenBank/DDBJ whole genome shotgun (WGS) entry which is preliminary data.</text>
</comment>
<keyword evidence="2 3" id="KW-0040">ANK repeat</keyword>
<feature type="repeat" description="ANK" evidence="3">
    <location>
        <begin position="107"/>
        <end position="139"/>
    </location>
</feature>
<sequence length="333" mass="36072">MSLDEELFEAVKKGDIDRVRELLAKGANVNTNDRHKDSWIYDQTPLHVAAHEGHKYVARLLLEHGAVVNARDKHGFTPLYYAVGGGHIDIVSILLEHGADVNARDKSGNTPLHYVALLGKAVVAKLLLEFGADVNARDEEGWTPLHSAALRGNADVARLLLEHDADPSIRDKEGKTPLDVARQEGRDEVARVIEEFMKRRKGVGVGAMTPQVPASASLSIVGVECPGLCVGEWGRLLVRVRGSGTATLSLEGDVEWLDPGRVMLSGEAVIKVPVRSKKCGELPVRVVAKSPSGEDSRIVWLKAEERAGKCPVCGALVEPGAKYCWRCGARLTP</sequence>
<dbReference type="EMBL" id="DSAY01000076">
    <property type="protein sequence ID" value="HDP14958.1"/>
    <property type="molecule type" value="Genomic_DNA"/>
</dbReference>
<evidence type="ECO:0000259" key="4">
    <source>
        <dbReference type="Pfam" id="PF24463"/>
    </source>
</evidence>
<feature type="repeat" description="ANK" evidence="3">
    <location>
        <begin position="41"/>
        <end position="73"/>
    </location>
</feature>
<feature type="repeat" description="ANK" evidence="3">
    <location>
        <begin position="74"/>
        <end position="106"/>
    </location>
</feature>
<dbReference type="SMART" id="SM00248">
    <property type="entry name" value="ANK"/>
    <property type="match status" value="6"/>
</dbReference>
<dbReference type="Pfam" id="PF13857">
    <property type="entry name" value="Ank_5"/>
    <property type="match status" value="1"/>
</dbReference>
<feature type="repeat" description="ANK" evidence="3">
    <location>
        <begin position="2"/>
        <end position="34"/>
    </location>
</feature>
<dbReference type="Pfam" id="PF24463">
    <property type="entry name" value="DUF7577"/>
    <property type="match status" value="1"/>
</dbReference>
<feature type="repeat" description="ANK" evidence="3">
    <location>
        <begin position="140"/>
        <end position="172"/>
    </location>
</feature>